<evidence type="ECO:0000313" key="1">
    <source>
        <dbReference type="EMBL" id="JAD49353.1"/>
    </source>
</evidence>
<protein>
    <submittedName>
        <fullName evidence="1">Uncharacterized protein</fullName>
    </submittedName>
</protein>
<accession>A0A0A9AHI7</accession>
<sequence length="51" mass="5872">MEHMSIGGDLSEIFLDTRVKKLKKCFSPVTGWRQCLVSLELFLGEPRTMRS</sequence>
<proteinExistence type="predicted"/>
<dbReference type="AlphaFoldDB" id="A0A0A9AHI7"/>
<dbReference type="EMBL" id="GBRH01248542">
    <property type="protein sequence ID" value="JAD49353.1"/>
    <property type="molecule type" value="Transcribed_RNA"/>
</dbReference>
<reference evidence="1" key="2">
    <citation type="journal article" date="2015" name="Data Brief">
        <title>Shoot transcriptome of the giant reed, Arundo donax.</title>
        <authorList>
            <person name="Barrero R.A."/>
            <person name="Guerrero F.D."/>
            <person name="Moolhuijzen P."/>
            <person name="Goolsby J.A."/>
            <person name="Tidwell J."/>
            <person name="Bellgard S.E."/>
            <person name="Bellgard M.I."/>
        </authorList>
    </citation>
    <scope>NUCLEOTIDE SEQUENCE</scope>
    <source>
        <tissue evidence="1">Shoot tissue taken approximately 20 cm above the soil surface</tissue>
    </source>
</reference>
<reference evidence="1" key="1">
    <citation type="submission" date="2014-09" db="EMBL/GenBank/DDBJ databases">
        <authorList>
            <person name="Magalhaes I.L.F."/>
            <person name="Oliveira U."/>
            <person name="Santos F.R."/>
            <person name="Vidigal T.H.D.A."/>
            <person name="Brescovit A.D."/>
            <person name="Santos A.J."/>
        </authorList>
    </citation>
    <scope>NUCLEOTIDE SEQUENCE</scope>
    <source>
        <tissue evidence="1">Shoot tissue taken approximately 20 cm above the soil surface</tissue>
    </source>
</reference>
<organism evidence="1">
    <name type="scientific">Arundo donax</name>
    <name type="common">Giant reed</name>
    <name type="synonym">Donax arundinaceus</name>
    <dbReference type="NCBI Taxonomy" id="35708"/>
    <lineage>
        <taxon>Eukaryota</taxon>
        <taxon>Viridiplantae</taxon>
        <taxon>Streptophyta</taxon>
        <taxon>Embryophyta</taxon>
        <taxon>Tracheophyta</taxon>
        <taxon>Spermatophyta</taxon>
        <taxon>Magnoliopsida</taxon>
        <taxon>Liliopsida</taxon>
        <taxon>Poales</taxon>
        <taxon>Poaceae</taxon>
        <taxon>PACMAD clade</taxon>
        <taxon>Arundinoideae</taxon>
        <taxon>Arundineae</taxon>
        <taxon>Arundo</taxon>
    </lineage>
</organism>
<name>A0A0A9AHI7_ARUDO</name>